<dbReference type="InterPro" id="IPR036264">
    <property type="entry name" value="Bact_exopeptidase_dim_dom"/>
</dbReference>
<evidence type="ECO:0000256" key="3">
    <source>
        <dbReference type="SAM" id="MobiDB-lite"/>
    </source>
</evidence>
<name>A0AAU7AT47_9ACTN</name>
<keyword evidence="1" id="KW-0479">Metal-binding</keyword>
<organism evidence="5">
    <name type="scientific">Paraconexibacter sp. AEG42_29</name>
    <dbReference type="NCBI Taxonomy" id="2997339"/>
    <lineage>
        <taxon>Bacteria</taxon>
        <taxon>Bacillati</taxon>
        <taxon>Actinomycetota</taxon>
        <taxon>Thermoleophilia</taxon>
        <taxon>Solirubrobacterales</taxon>
        <taxon>Paraconexibacteraceae</taxon>
        <taxon>Paraconexibacter</taxon>
    </lineage>
</organism>
<dbReference type="KEGG" id="parq:DSM112329_01603"/>
<evidence type="ECO:0000313" key="5">
    <source>
        <dbReference type="EMBL" id="XAY04766.1"/>
    </source>
</evidence>
<dbReference type="Gene3D" id="3.40.630.10">
    <property type="entry name" value="Zn peptidases"/>
    <property type="match status" value="1"/>
</dbReference>
<dbReference type="AlphaFoldDB" id="A0AAU7AT47"/>
<dbReference type="Gene3D" id="3.30.70.360">
    <property type="match status" value="1"/>
</dbReference>
<reference evidence="5" key="1">
    <citation type="submission" date="2022-12" db="EMBL/GenBank/DDBJ databases">
        <title>Paraconexibacter alkalitolerans sp. nov. and Baekduia alba sp. nov., isolated from soil and emended description of the genera Paraconexibacter (Chun et al., 2020) and Baekduia (An et al., 2020).</title>
        <authorList>
            <person name="Vieira S."/>
            <person name="Huber K.J."/>
            <person name="Geppert A."/>
            <person name="Wolf J."/>
            <person name="Neumann-Schaal M."/>
            <person name="Muesken M."/>
            <person name="Overmann J."/>
        </authorList>
    </citation>
    <scope>NUCLEOTIDE SEQUENCE</scope>
    <source>
        <strain evidence="5">AEG42_29</strain>
    </source>
</reference>
<dbReference type="GO" id="GO:0016787">
    <property type="term" value="F:hydrolase activity"/>
    <property type="evidence" value="ECO:0007669"/>
    <property type="project" value="UniProtKB-KW"/>
</dbReference>
<protein>
    <recommendedName>
        <fullName evidence="4">Peptidase M20 dimerisation domain-containing protein</fullName>
    </recommendedName>
</protein>
<dbReference type="GO" id="GO:0046872">
    <property type="term" value="F:metal ion binding"/>
    <property type="evidence" value="ECO:0007669"/>
    <property type="project" value="UniProtKB-KW"/>
</dbReference>
<dbReference type="SUPFAM" id="SSF53187">
    <property type="entry name" value="Zn-dependent exopeptidases"/>
    <property type="match status" value="1"/>
</dbReference>
<dbReference type="Pfam" id="PF01546">
    <property type="entry name" value="Peptidase_M20"/>
    <property type="match status" value="1"/>
</dbReference>
<dbReference type="EMBL" id="CP114014">
    <property type="protein sequence ID" value="XAY04766.1"/>
    <property type="molecule type" value="Genomic_DNA"/>
</dbReference>
<dbReference type="InterPro" id="IPR002933">
    <property type="entry name" value="Peptidase_M20"/>
</dbReference>
<dbReference type="InterPro" id="IPR011650">
    <property type="entry name" value="Peptidase_M20_dimer"/>
</dbReference>
<gene>
    <name evidence="5" type="ORF">DSM112329_01603</name>
</gene>
<evidence type="ECO:0000259" key="4">
    <source>
        <dbReference type="Pfam" id="PF07687"/>
    </source>
</evidence>
<dbReference type="SUPFAM" id="SSF55031">
    <property type="entry name" value="Bacterial exopeptidase dimerisation domain"/>
    <property type="match status" value="1"/>
</dbReference>
<sequence length="415" mass="45184">MTIHRAPSRVIRQSPRPPRRIHWTAKAGPCRTLSGVNERALAQRLMTYDTSKPDQLQAATAFVKGWLESHDVAVTERDHNGLPVLVAAAGADAGPGVPTVVLHGHIDVVPAFEEQFVPRIEGDRLIGRGAYDMKGALAAMLCVVHDVSAQDKVRILFYCVPDEESEDVEDRSTDALVAEGIPADFAITGEPTDLHIGVQAKGVLAIRVEVRGTACHGSTPWQGDNAILKAHDVFRRIETLPFSRMSSDLFDRPSINLARIEGGDAFNKVPDRCWMDVDIRYLPGQDSGEILAQIRQIRDLEIIKCFTRSPAIVSRTNPYVLALRDGISRSIDGEPLSVGRDGASDAISFLEAGIPAVEFGPIGAGHHGPEEWVSLSSLTRYRQALGDFVRALPTWLEQIEPPANPDLRAVDGGLA</sequence>
<keyword evidence="2" id="KW-0378">Hydrolase</keyword>
<dbReference type="Pfam" id="PF07687">
    <property type="entry name" value="M20_dimer"/>
    <property type="match status" value="1"/>
</dbReference>
<feature type="domain" description="Peptidase M20 dimerisation" evidence="4">
    <location>
        <begin position="200"/>
        <end position="297"/>
    </location>
</feature>
<dbReference type="InterPro" id="IPR050072">
    <property type="entry name" value="Peptidase_M20A"/>
</dbReference>
<dbReference type="PANTHER" id="PTHR43808">
    <property type="entry name" value="ACETYLORNITHINE DEACETYLASE"/>
    <property type="match status" value="1"/>
</dbReference>
<accession>A0AAU7AT47</accession>
<feature type="region of interest" description="Disordered" evidence="3">
    <location>
        <begin position="1"/>
        <end position="22"/>
    </location>
</feature>
<evidence type="ECO:0000256" key="2">
    <source>
        <dbReference type="ARBA" id="ARBA00022801"/>
    </source>
</evidence>
<evidence type="ECO:0000256" key="1">
    <source>
        <dbReference type="ARBA" id="ARBA00022723"/>
    </source>
</evidence>
<proteinExistence type="predicted"/>